<dbReference type="AlphaFoldDB" id="B1T5J8"/>
<dbReference type="EMBL" id="ABLK01000088">
    <property type="protein sequence ID" value="EDT41169.1"/>
    <property type="molecule type" value="Genomic_DNA"/>
</dbReference>
<dbReference type="Proteomes" id="UP000004814">
    <property type="component" value="Unassembled WGS sequence"/>
</dbReference>
<reference evidence="1 2" key="1">
    <citation type="submission" date="2008-03" db="EMBL/GenBank/DDBJ databases">
        <title>Sequencing of the draft genome and assembly of Burkholderia ambifaria MEX-5.</title>
        <authorList>
            <consortium name="US DOE Joint Genome Institute (JGI-PGF)"/>
            <person name="Copeland A."/>
            <person name="Lucas S."/>
            <person name="Lapidus A."/>
            <person name="Glavina del Rio T."/>
            <person name="Dalin E."/>
            <person name="Tice H."/>
            <person name="Bruce D."/>
            <person name="Goodwin L."/>
            <person name="Pitluck S."/>
            <person name="Larimer F."/>
            <person name="Land M.L."/>
            <person name="Hauser L."/>
            <person name="Tiedje J."/>
            <person name="Richardson P."/>
        </authorList>
    </citation>
    <scope>NUCLEOTIDE SEQUENCE [LARGE SCALE GENOMIC DNA]</scope>
    <source>
        <strain evidence="1 2">MEX-5</strain>
    </source>
</reference>
<evidence type="ECO:0000313" key="2">
    <source>
        <dbReference type="Proteomes" id="UP000004814"/>
    </source>
</evidence>
<protein>
    <submittedName>
        <fullName evidence="1">Uncharacterized protein</fullName>
    </submittedName>
</protein>
<dbReference type="PATRIC" id="fig|396597.7.peg.4978"/>
<sequence length="307" mass="34149">MEEPICLERNPAWIDTNTRPECKYSPVVVTKNPNPAAIESMQEVLSTRIRVCQKLGLVNGVGWLSFKRGSRIVTAFDRHLRSHNVPVIVISGGSGKKIAADLNRNRGLAWHPENVSGEPVYLLVHWLDYDNYASALSGALSRYRNLRLIGWQGGRMTGFGAARAAALAFADSLPYRPQRILMVDQDVVETEATRIGRPTVRREVEALHATSRKPVVGYGVGYPTRVPQVPGPFSIIDLPATNDFNSPAQQMVSVMSPFRDNFKDGIYAAYMVAGGEDMLMGMELNLIREDRNIVLMNRRIVKKSASR</sequence>
<name>B1T5J8_9BURK</name>
<evidence type="ECO:0000313" key="1">
    <source>
        <dbReference type="EMBL" id="EDT41169.1"/>
    </source>
</evidence>
<comment type="caution">
    <text evidence="1">The sequence shown here is derived from an EMBL/GenBank/DDBJ whole genome shotgun (WGS) entry which is preliminary data.</text>
</comment>
<organism evidence="1 2">
    <name type="scientific">Burkholderia ambifaria MEX-5</name>
    <dbReference type="NCBI Taxonomy" id="396597"/>
    <lineage>
        <taxon>Bacteria</taxon>
        <taxon>Pseudomonadati</taxon>
        <taxon>Pseudomonadota</taxon>
        <taxon>Betaproteobacteria</taxon>
        <taxon>Burkholderiales</taxon>
        <taxon>Burkholderiaceae</taxon>
        <taxon>Burkholderia</taxon>
        <taxon>Burkholderia cepacia complex</taxon>
    </lineage>
</organism>
<gene>
    <name evidence="1" type="ORF">BamMEX5DRAFT_3064</name>
</gene>
<accession>B1T5J8</accession>
<dbReference type="RefSeq" id="WP_006758952.1">
    <property type="nucleotide sequence ID" value="NZ_ABLK01000088.1"/>
</dbReference>
<proteinExistence type="predicted"/>